<dbReference type="Proteomes" id="UP000321393">
    <property type="component" value="Unassembled WGS sequence"/>
</dbReference>
<protein>
    <recommendedName>
        <fullName evidence="5">Ulp1-like peptidase</fullName>
    </recommendedName>
</protein>
<evidence type="ECO:0000313" key="3">
    <source>
        <dbReference type="Proteomes" id="UP000321393"/>
    </source>
</evidence>
<dbReference type="EMBL" id="SSTE01015327">
    <property type="protein sequence ID" value="KAA0043285.1"/>
    <property type="molecule type" value="Genomic_DNA"/>
</dbReference>
<evidence type="ECO:0000313" key="1">
    <source>
        <dbReference type="EMBL" id="KAA0043285.1"/>
    </source>
</evidence>
<name>A0A5D3E0W4_CUCMM</name>
<organism evidence="2 4">
    <name type="scientific">Cucumis melo var. makuwa</name>
    <name type="common">Oriental melon</name>
    <dbReference type="NCBI Taxonomy" id="1194695"/>
    <lineage>
        <taxon>Eukaryota</taxon>
        <taxon>Viridiplantae</taxon>
        <taxon>Streptophyta</taxon>
        <taxon>Embryophyta</taxon>
        <taxon>Tracheophyta</taxon>
        <taxon>Spermatophyta</taxon>
        <taxon>Magnoliopsida</taxon>
        <taxon>eudicotyledons</taxon>
        <taxon>Gunneridae</taxon>
        <taxon>Pentapetalae</taxon>
        <taxon>rosids</taxon>
        <taxon>fabids</taxon>
        <taxon>Cucurbitales</taxon>
        <taxon>Cucurbitaceae</taxon>
        <taxon>Benincaseae</taxon>
        <taxon>Cucumis</taxon>
    </lineage>
</organism>
<dbReference type="AlphaFoldDB" id="A0A5D3E0W4"/>
<dbReference type="EMBL" id="SSTD01001743">
    <property type="protein sequence ID" value="TYK29349.1"/>
    <property type="molecule type" value="Genomic_DNA"/>
</dbReference>
<reference evidence="3 4" key="1">
    <citation type="submission" date="2019-08" db="EMBL/GenBank/DDBJ databases">
        <title>Draft genome sequences of two oriental melons (Cucumis melo L. var makuwa).</title>
        <authorList>
            <person name="Kwon S.-Y."/>
        </authorList>
    </citation>
    <scope>NUCLEOTIDE SEQUENCE [LARGE SCALE GENOMIC DNA]</scope>
    <source>
        <strain evidence="4">cv. Chang Bougi</strain>
        <strain evidence="3">cv. SW 3</strain>
        <tissue evidence="2">Leaf</tissue>
    </source>
</reference>
<sequence length="337" mass="39132">MSSINGWVANMASYDVIPCIMRLSCTHSLGLKSFNHRSLGRNWYARIEEIDLMDDEHAYLDWSIEIPTIEGYMENPFTSIPHCVEHPIAHTHVEHPLLLLMLSIPLPSLLVSNNPILFLTTMVASPHLRSSLLSPTDLRQHMKVVSRLLHRCGETTIVSRRRMVLQDMNKLTKVGKRVEDVFVDVFSLDIDDYYINNEIGTSICEDPEDGILRSTYLQGVRMSHHLLLNPPRTERRDVIPPFDFIDVVPKKRTTRKRGIPWKFQSLVIEQGQGKKRRKRTIDILFLFTQKKLQDNVDALHMKKSFIIVDYTIVFLRHNPGLHEDIKRDTRSIDIEYT</sequence>
<gene>
    <name evidence="2" type="ORF">E5676_scaffold129G00620</name>
    <name evidence="1" type="ORF">E6C27_scaffold110G001770</name>
</gene>
<accession>A0A5D3E0W4</accession>
<comment type="caution">
    <text evidence="2">The sequence shown here is derived from an EMBL/GenBank/DDBJ whole genome shotgun (WGS) entry which is preliminary data.</text>
</comment>
<dbReference type="Proteomes" id="UP000321947">
    <property type="component" value="Unassembled WGS sequence"/>
</dbReference>
<evidence type="ECO:0008006" key="5">
    <source>
        <dbReference type="Google" id="ProtNLM"/>
    </source>
</evidence>
<proteinExistence type="predicted"/>
<evidence type="ECO:0000313" key="4">
    <source>
        <dbReference type="Proteomes" id="UP000321947"/>
    </source>
</evidence>
<evidence type="ECO:0000313" key="2">
    <source>
        <dbReference type="EMBL" id="TYK29349.1"/>
    </source>
</evidence>